<proteinExistence type="predicted"/>
<dbReference type="Gene3D" id="2.60.40.1280">
    <property type="match status" value="1"/>
</dbReference>
<feature type="domain" description="SDR-like Ig" evidence="7">
    <location>
        <begin position="69"/>
        <end position="157"/>
    </location>
</feature>
<dbReference type="AlphaFoldDB" id="A0A4U3A484"/>
<name>A0A4U3A484_BACMY</name>
<sequence>MNKGGTMKKLFNACLIIFVLFSQLASFPYNQVRAESLTGNSLFDTVEMKDATNHIIDEALNPKNLIKIGSTIQLEYTWSIKDSQVLHANDTAVLQIPLALKVSKDTQGDLVVDQKHIGQYFVTAKDNKLKLIFNDQVETSKDAKGKIKLETVFNPTLKTGEKSVQIAFPLGTMVHPISVPVQVEDSKEDETKQDTNKQAQDPAAKPVTDNPEQNPAA</sequence>
<dbReference type="SUPFAM" id="SSF49401">
    <property type="entry name" value="Bacterial adhesins"/>
    <property type="match status" value="1"/>
</dbReference>
<keyword evidence="2" id="KW-0134">Cell wall</keyword>
<dbReference type="EMBL" id="SZOD01000585">
    <property type="protein sequence ID" value="TKI82275.1"/>
    <property type="molecule type" value="Genomic_DNA"/>
</dbReference>
<evidence type="ECO:0000256" key="6">
    <source>
        <dbReference type="SAM" id="MobiDB-lite"/>
    </source>
</evidence>
<evidence type="ECO:0000256" key="2">
    <source>
        <dbReference type="ARBA" id="ARBA00022512"/>
    </source>
</evidence>
<keyword evidence="4" id="KW-0732">Signal</keyword>
<dbReference type="InterPro" id="IPR008966">
    <property type="entry name" value="Adhesion_dom_sf"/>
</dbReference>
<organism evidence="8 9">
    <name type="scientific">Bacillus mycoides</name>
    <dbReference type="NCBI Taxonomy" id="1405"/>
    <lineage>
        <taxon>Bacteria</taxon>
        <taxon>Bacillati</taxon>
        <taxon>Bacillota</taxon>
        <taxon>Bacilli</taxon>
        <taxon>Bacillales</taxon>
        <taxon>Bacillaceae</taxon>
        <taxon>Bacillus</taxon>
        <taxon>Bacillus cereus group</taxon>
    </lineage>
</organism>
<evidence type="ECO:0000256" key="1">
    <source>
        <dbReference type="ARBA" id="ARBA00004168"/>
    </source>
</evidence>
<evidence type="ECO:0000256" key="4">
    <source>
        <dbReference type="ARBA" id="ARBA00022729"/>
    </source>
</evidence>
<evidence type="ECO:0000313" key="9">
    <source>
        <dbReference type="Proteomes" id="UP000305524"/>
    </source>
</evidence>
<feature type="non-terminal residue" evidence="8">
    <location>
        <position position="217"/>
    </location>
</feature>
<dbReference type="InterPro" id="IPR041171">
    <property type="entry name" value="SDR_Ig"/>
</dbReference>
<keyword evidence="5" id="KW-0572">Peptidoglycan-anchor</keyword>
<evidence type="ECO:0000256" key="5">
    <source>
        <dbReference type="ARBA" id="ARBA00023088"/>
    </source>
</evidence>
<accession>A0A4U3A484</accession>
<reference evidence="8 9" key="1">
    <citation type="journal article" date="2019" name="Environ. Microbiol.">
        <title>An active ?-lactamase is a part of an orchestrated cell wall stress resistance network of Bacillus subtilis and related rhizosphere species.</title>
        <authorList>
            <person name="Bucher T."/>
            <person name="Keren-Paz A."/>
            <person name="Hausser J."/>
            <person name="Olender T."/>
            <person name="Cytryn E."/>
            <person name="Kolodkin-Gal I."/>
        </authorList>
    </citation>
    <scope>NUCLEOTIDE SEQUENCE [LARGE SCALE GENOMIC DNA]</scope>
    <source>
        <strain evidence="8 9">I186</strain>
    </source>
</reference>
<dbReference type="Proteomes" id="UP000305524">
    <property type="component" value="Unassembled WGS sequence"/>
</dbReference>
<comment type="subcellular location">
    <subcellularLocation>
        <location evidence="1">Secreted</location>
        <location evidence="1">Cell wall</location>
        <topology evidence="1">Peptidoglycan-anchor</topology>
    </subcellularLocation>
</comment>
<evidence type="ECO:0000313" key="8">
    <source>
        <dbReference type="EMBL" id="TKI82275.1"/>
    </source>
</evidence>
<gene>
    <name evidence="8" type="ORF">FC701_22035</name>
</gene>
<keyword evidence="3" id="KW-0964">Secreted</keyword>
<protein>
    <recommendedName>
        <fullName evidence="7">SDR-like Ig domain-containing protein</fullName>
    </recommendedName>
</protein>
<evidence type="ECO:0000256" key="3">
    <source>
        <dbReference type="ARBA" id="ARBA00022525"/>
    </source>
</evidence>
<dbReference type="Pfam" id="PF17961">
    <property type="entry name" value="Big_8"/>
    <property type="match status" value="1"/>
</dbReference>
<dbReference type="GO" id="GO:0007155">
    <property type="term" value="P:cell adhesion"/>
    <property type="evidence" value="ECO:0007669"/>
    <property type="project" value="InterPro"/>
</dbReference>
<dbReference type="InterPro" id="IPR011252">
    <property type="entry name" value="Fibrogen-bd_dom1"/>
</dbReference>
<comment type="caution">
    <text evidence="8">The sequence shown here is derived from an EMBL/GenBank/DDBJ whole genome shotgun (WGS) entry which is preliminary data.</text>
</comment>
<feature type="region of interest" description="Disordered" evidence="6">
    <location>
        <begin position="180"/>
        <end position="217"/>
    </location>
</feature>
<evidence type="ECO:0000259" key="7">
    <source>
        <dbReference type="Pfam" id="PF17961"/>
    </source>
</evidence>